<evidence type="ECO:0000313" key="4">
    <source>
        <dbReference type="Proteomes" id="UP000199163"/>
    </source>
</evidence>
<dbReference type="SUPFAM" id="SSF53448">
    <property type="entry name" value="Nucleotide-diphospho-sugar transferases"/>
    <property type="match status" value="1"/>
</dbReference>
<keyword evidence="4" id="KW-1185">Reference proteome</keyword>
<dbReference type="PANTHER" id="PTHR11675:SF43">
    <property type="entry name" value="POLYPEPTIDE N-ACETYLGALACTOSAMINYLTRANSFERASE 1"/>
    <property type="match status" value="1"/>
</dbReference>
<dbReference type="OrthoDB" id="396512at2"/>
<dbReference type="STRING" id="568899.SAMN05192534_12532"/>
<evidence type="ECO:0000259" key="2">
    <source>
        <dbReference type="Pfam" id="PF00535"/>
    </source>
</evidence>
<evidence type="ECO:0000256" key="1">
    <source>
        <dbReference type="ARBA" id="ARBA00023157"/>
    </source>
</evidence>
<accession>A0A1G8IR03</accession>
<feature type="domain" description="Glycosyltransferase 2-like" evidence="2">
    <location>
        <begin position="10"/>
        <end position="174"/>
    </location>
</feature>
<evidence type="ECO:0000313" key="3">
    <source>
        <dbReference type="EMBL" id="SDI21425.1"/>
    </source>
</evidence>
<dbReference type="PANTHER" id="PTHR11675">
    <property type="entry name" value="N-ACETYLGALACTOSAMINYLTRANSFERASE"/>
    <property type="match status" value="1"/>
</dbReference>
<dbReference type="GO" id="GO:0004653">
    <property type="term" value="F:polypeptide N-acetylgalactosaminyltransferase activity"/>
    <property type="evidence" value="ECO:0007669"/>
    <property type="project" value="TreeGrafter"/>
</dbReference>
<gene>
    <name evidence="3" type="ORF">SAMN05192534_12532</name>
</gene>
<organism evidence="3 4">
    <name type="scientific">Alteribacillus persepolensis</name>
    <dbReference type="NCBI Taxonomy" id="568899"/>
    <lineage>
        <taxon>Bacteria</taxon>
        <taxon>Bacillati</taxon>
        <taxon>Bacillota</taxon>
        <taxon>Bacilli</taxon>
        <taxon>Bacillales</taxon>
        <taxon>Bacillaceae</taxon>
        <taxon>Alteribacillus</taxon>
    </lineage>
</organism>
<name>A0A1G8IR03_9BACI</name>
<protein>
    <submittedName>
        <fullName evidence="3">Glycosyltransferase, GT2 family</fullName>
    </submittedName>
</protein>
<keyword evidence="1" id="KW-1015">Disulfide bond</keyword>
<dbReference type="InterPro" id="IPR029044">
    <property type="entry name" value="Nucleotide-diphossugar_trans"/>
</dbReference>
<proteinExistence type="predicted"/>
<dbReference type="AlphaFoldDB" id="A0A1G8IR03"/>
<dbReference type="Gene3D" id="3.90.550.10">
    <property type="entry name" value="Spore Coat Polysaccharide Biosynthesis Protein SpsA, Chain A"/>
    <property type="match status" value="1"/>
</dbReference>
<dbReference type="Proteomes" id="UP000199163">
    <property type="component" value="Unassembled WGS sequence"/>
</dbReference>
<dbReference type="GO" id="GO:0006493">
    <property type="term" value="P:protein O-linked glycosylation"/>
    <property type="evidence" value="ECO:0007669"/>
    <property type="project" value="TreeGrafter"/>
</dbReference>
<reference evidence="3 4" key="1">
    <citation type="submission" date="2016-10" db="EMBL/GenBank/DDBJ databases">
        <authorList>
            <person name="de Groot N.N."/>
        </authorList>
    </citation>
    <scope>NUCLEOTIDE SEQUENCE [LARGE SCALE GENOMIC DNA]</scope>
    <source>
        <strain evidence="3 4">DSM 21632</strain>
    </source>
</reference>
<dbReference type="InterPro" id="IPR001173">
    <property type="entry name" value="Glyco_trans_2-like"/>
</dbReference>
<dbReference type="Pfam" id="PF00535">
    <property type="entry name" value="Glycos_transf_2"/>
    <property type="match status" value="1"/>
</dbReference>
<dbReference type="EMBL" id="FNDK01000025">
    <property type="protein sequence ID" value="SDI21425.1"/>
    <property type="molecule type" value="Genomic_DNA"/>
</dbReference>
<keyword evidence="3" id="KW-0808">Transferase</keyword>
<sequence>MKSYSSPTISIIFPAKNEGENVKNTLHSLFAARSNQHYEVIIVDDNSSDGCCDFLNHYPKRNRVLLIRTAGIGAANARNEGAKHAKGKYLIFCDAHLYFEHYWMDQLLDALKHEETDAVCPGIADADNPSSAGYGQTLKHNLSIKWGSKSTSLKDTAILPGGCFIIPKSIFNKVGGFERSFKTWGFEDIEFSIKMWLFGYRCSVLSSVKVLHIFRKSHPYQISKDHINYNMMRMAYAHFHTSRIKRCKKLIKKSDPMKIEKMVLKDGALNQRNAYFKQRVHDDNWYFQRFGIPF</sequence>